<dbReference type="PROSITE" id="PS51192">
    <property type="entry name" value="HELICASE_ATP_BIND_1"/>
    <property type="match status" value="1"/>
</dbReference>
<keyword evidence="7" id="KW-1185">Reference proteome</keyword>
<dbReference type="SMART" id="SM00487">
    <property type="entry name" value="DEXDc"/>
    <property type="match status" value="1"/>
</dbReference>
<comment type="catalytic activity">
    <reaction evidence="4">
        <text>ATP + H2O = ADP + phosphate + H(+)</text>
        <dbReference type="Rhea" id="RHEA:13065"/>
        <dbReference type="ChEBI" id="CHEBI:15377"/>
        <dbReference type="ChEBI" id="CHEBI:15378"/>
        <dbReference type="ChEBI" id="CHEBI:30616"/>
        <dbReference type="ChEBI" id="CHEBI:43474"/>
        <dbReference type="ChEBI" id="CHEBI:456216"/>
        <dbReference type="EC" id="3.6.4.13"/>
    </reaction>
</comment>
<keyword evidence="3 4" id="KW-0067">ATP-binding</keyword>
<feature type="domain" description="Helicase ATP-binding" evidence="5">
    <location>
        <begin position="109"/>
        <end position="309"/>
    </location>
</feature>
<keyword evidence="4 6" id="KW-0347">Helicase</keyword>
<dbReference type="InterPro" id="IPR014001">
    <property type="entry name" value="Helicase_ATP-bd"/>
</dbReference>
<comment type="similarity">
    <text evidence="4">Belongs to the DEAD box helicase family.</text>
</comment>
<dbReference type="Pfam" id="PF00270">
    <property type="entry name" value="DEAD"/>
    <property type="match status" value="1"/>
</dbReference>
<evidence type="ECO:0000256" key="3">
    <source>
        <dbReference type="ARBA" id="ARBA00022840"/>
    </source>
</evidence>
<evidence type="ECO:0000259" key="5">
    <source>
        <dbReference type="PROSITE" id="PS51192"/>
    </source>
</evidence>
<dbReference type="Gene3D" id="3.40.50.300">
    <property type="entry name" value="P-loop containing nucleotide triphosphate hydrolases"/>
    <property type="match status" value="1"/>
</dbReference>
<dbReference type="GO" id="GO:0003723">
    <property type="term" value="F:RNA binding"/>
    <property type="evidence" value="ECO:0007669"/>
    <property type="project" value="UniProtKB-UniRule"/>
</dbReference>
<dbReference type="GO" id="GO:0016787">
    <property type="term" value="F:hydrolase activity"/>
    <property type="evidence" value="ECO:0007669"/>
    <property type="project" value="UniProtKB-KW"/>
</dbReference>
<evidence type="ECO:0000256" key="1">
    <source>
        <dbReference type="ARBA" id="ARBA00022741"/>
    </source>
</evidence>
<dbReference type="AlphaFoldDB" id="A0A0S4J9Z0"/>
<proteinExistence type="inferred from homology"/>
<dbReference type="GO" id="GO:0005524">
    <property type="term" value="F:ATP binding"/>
    <property type="evidence" value="ECO:0007669"/>
    <property type="project" value="UniProtKB-UniRule"/>
</dbReference>
<dbReference type="InterPro" id="IPR011545">
    <property type="entry name" value="DEAD/DEAH_box_helicase_dom"/>
</dbReference>
<evidence type="ECO:0000313" key="6">
    <source>
        <dbReference type="EMBL" id="CUG88262.1"/>
    </source>
</evidence>
<dbReference type="EMBL" id="CYKH01001627">
    <property type="protein sequence ID" value="CUG88262.1"/>
    <property type="molecule type" value="Genomic_DNA"/>
</dbReference>
<sequence length="444" mass="49823">MRRGARLLWRTEHRLPRRFRDVPEDFTDLRTADVRPMLFTPKRPTPLIEDVALNSVQLLDPSRTLASSSHQDIVAFMDAEAMGLPEHLMRHLEKERGFRGLTSVQARTLKYLYGHQDVAMCAPTGSGKTLALCIGLIARLMRDGPMTPQATLFLCPSTPLCSQVVRWLRELWWFPGDDLLVYDATLASSADEMVAHLSQTWRRNSYILVGTPAAWLPYYEAKKQRMLERNTRHSFSLTPVMPSLNTIIVDEVDEVMPPHLPDAPGNLLLRELYRHVKYQSPAQLVFSSATLSGSVVNHIRKFMKKSLLESRTSRLFENSVSMPGVPLSTTSRGTTQHLSQSGQHVAPRVAGAIMSRVTIPANISHTFYTADTLAEQKSMIRLLIAELGESSVRSSGKVRKVLMILPDRVQTVSAAQQLLEDVDPKPRAVVMLEDLIGTRTSPKL</sequence>
<dbReference type="Proteomes" id="UP000051952">
    <property type="component" value="Unassembled WGS sequence"/>
</dbReference>
<comment type="domain">
    <text evidence="4">The Q motif is unique to and characteristic of the DEAD box family of RNA helicases and controls ATP binding and hydrolysis.</text>
</comment>
<dbReference type="PANTHER" id="PTHR24031">
    <property type="entry name" value="RNA HELICASE"/>
    <property type="match status" value="1"/>
</dbReference>
<dbReference type="EC" id="3.6.4.13" evidence="4"/>
<keyword evidence="2 4" id="KW-0378">Hydrolase</keyword>
<dbReference type="GO" id="GO:0003724">
    <property type="term" value="F:RNA helicase activity"/>
    <property type="evidence" value="ECO:0007669"/>
    <property type="project" value="UniProtKB-EC"/>
</dbReference>
<evidence type="ECO:0000256" key="2">
    <source>
        <dbReference type="ARBA" id="ARBA00022801"/>
    </source>
</evidence>
<protein>
    <recommendedName>
        <fullName evidence="4">ATP-dependent RNA helicase</fullName>
        <ecNumber evidence="4">3.6.4.13</ecNumber>
    </recommendedName>
</protein>
<evidence type="ECO:0000313" key="7">
    <source>
        <dbReference type="Proteomes" id="UP000051952"/>
    </source>
</evidence>
<dbReference type="SUPFAM" id="SSF52540">
    <property type="entry name" value="P-loop containing nucleoside triphosphate hydrolases"/>
    <property type="match status" value="1"/>
</dbReference>
<name>A0A0S4J9Z0_BODSA</name>
<feature type="non-terminal residue" evidence="6">
    <location>
        <position position="444"/>
    </location>
</feature>
<keyword evidence="4" id="KW-0694">RNA-binding</keyword>
<evidence type="ECO:0000256" key="4">
    <source>
        <dbReference type="RuleBase" id="RU365068"/>
    </source>
</evidence>
<organism evidence="6 7">
    <name type="scientific">Bodo saltans</name>
    <name type="common">Flagellated protozoan</name>
    <dbReference type="NCBI Taxonomy" id="75058"/>
    <lineage>
        <taxon>Eukaryota</taxon>
        <taxon>Discoba</taxon>
        <taxon>Euglenozoa</taxon>
        <taxon>Kinetoplastea</taxon>
        <taxon>Metakinetoplastina</taxon>
        <taxon>Eubodonida</taxon>
        <taxon>Bodonidae</taxon>
        <taxon>Bodo</taxon>
    </lineage>
</organism>
<reference evidence="7" key="1">
    <citation type="submission" date="2015-09" db="EMBL/GenBank/DDBJ databases">
        <authorList>
            <consortium name="Pathogen Informatics"/>
        </authorList>
    </citation>
    <scope>NUCLEOTIDE SEQUENCE [LARGE SCALE GENOMIC DNA]</scope>
    <source>
        <strain evidence="7">Lake Konstanz</strain>
    </source>
</reference>
<accession>A0A0S4J9Z0</accession>
<dbReference type="OMA" id="NESGHGM"/>
<comment type="function">
    <text evidence="4">RNA helicase.</text>
</comment>
<keyword evidence="1 4" id="KW-0547">Nucleotide-binding</keyword>
<gene>
    <name evidence="6" type="ORF">BSAL_14455</name>
</gene>
<dbReference type="VEuPathDB" id="TriTrypDB:BSAL_14455"/>
<dbReference type="InterPro" id="IPR027417">
    <property type="entry name" value="P-loop_NTPase"/>
</dbReference>
<dbReference type="OrthoDB" id="10256233at2759"/>